<dbReference type="EnsemblMetazoa" id="XM_016806097.2">
    <property type="protein sequence ID" value="XP_016661586.1"/>
    <property type="gene ID" value="LOC107884313"/>
</dbReference>
<accession>A0A8R2D4V1</accession>
<dbReference type="RefSeq" id="XP_016661586.1">
    <property type="nucleotide sequence ID" value="XM_016806097.2"/>
</dbReference>
<evidence type="ECO:0000256" key="2">
    <source>
        <dbReference type="SAM" id="Phobius"/>
    </source>
</evidence>
<feature type="transmembrane region" description="Helical" evidence="2">
    <location>
        <begin position="15"/>
        <end position="36"/>
    </location>
</feature>
<evidence type="ECO:0000256" key="1">
    <source>
        <dbReference type="SAM" id="MobiDB-lite"/>
    </source>
</evidence>
<proteinExistence type="predicted"/>
<dbReference type="Proteomes" id="UP000007819">
    <property type="component" value="Unassembled WGS sequence"/>
</dbReference>
<protein>
    <submittedName>
        <fullName evidence="3">Uncharacterized protein</fullName>
    </submittedName>
</protein>
<dbReference type="AlphaFoldDB" id="A0A8R2D4V1"/>
<reference evidence="3" key="2">
    <citation type="submission" date="2022-06" db="UniProtKB">
        <authorList>
            <consortium name="EnsemblMetazoa"/>
        </authorList>
    </citation>
    <scope>IDENTIFICATION</scope>
</reference>
<keyword evidence="2" id="KW-1133">Transmembrane helix</keyword>
<reference evidence="4" key="1">
    <citation type="submission" date="2010-06" db="EMBL/GenBank/DDBJ databases">
        <authorList>
            <person name="Jiang H."/>
            <person name="Abraham K."/>
            <person name="Ali S."/>
            <person name="Alsbrooks S.L."/>
            <person name="Anim B.N."/>
            <person name="Anosike U.S."/>
            <person name="Attaway T."/>
            <person name="Bandaranaike D.P."/>
            <person name="Battles P.K."/>
            <person name="Bell S.N."/>
            <person name="Bell A.V."/>
            <person name="Beltran B."/>
            <person name="Bickham C."/>
            <person name="Bustamante Y."/>
            <person name="Caleb T."/>
            <person name="Canada A."/>
            <person name="Cardenas V."/>
            <person name="Carter K."/>
            <person name="Chacko J."/>
            <person name="Chandrabose M.N."/>
            <person name="Chavez D."/>
            <person name="Chavez A."/>
            <person name="Chen L."/>
            <person name="Chu H.-S."/>
            <person name="Claassen K.J."/>
            <person name="Cockrell R."/>
            <person name="Collins M."/>
            <person name="Cooper J.A."/>
            <person name="Cree A."/>
            <person name="Curry S.M."/>
            <person name="Da Y."/>
            <person name="Dao M.D."/>
            <person name="Das B."/>
            <person name="Davila M.-L."/>
            <person name="Davy-Carroll L."/>
            <person name="Denson S."/>
            <person name="Dinh H."/>
            <person name="Ebong V.E."/>
            <person name="Edwards J.R."/>
            <person name="Egan A."/>
            <person name="El-Daye J."/>
            <person name="Escobedo L."/>
            <person name="Fernandez S."/>
            <person name="Fernando P.R."/>
            <person name="Flagg N."/>
            <person name="Forbes L.D."/>
            <person name="Fowler R.G."/>
            <person name="Fu Q."/>
            <person name="Gabisi R.A."/>
            <person name="Ganer J."/>
            <person name="Garbino Pronczuk A."/>
            <person name="Garcia R.M."/>
            <person name="Garner T."/>
            <person name="Garrett T.E."/>
            <person name="Gonzalez D.A."/>
            <person name="Hamid H."/>
            <person name="Hawkins E.S."/>
            <person name="Hirani K."/>
            <person name="Hogues M.E."/>
            <person name="Hollins B."/>
            <person name="Hsiao C.-H."/>
            <person name="Jabil R."/>
            <person name="James M.L."/>
            <person name="Jhangiani S.N."/>
            <person name="Johnson B."/>
            <person name="Johnson Q."/>
            <person name="Joshi V."/>
            <person name="Kalu J.B."/>
            <person name="Kam C."/>
            <person name="Kashfia A."/>
            <person name="Keebler J."/>
            <person name="Kisamo H."/>
            <person name="Kovar C.L."/>
            <person name="Lago L.A."/>
            <person name="Lai C.-Y."/>
            <person name="Laidlaw J."/>
            <person name="Lara F."/>
            <person name="Le T.-K."/>
            <person name="Lee S.L."/>
            <person name="Legall F.H."/>
            <person name="Lemon S.J."/>
            <person name="Lewis L.R."/>
            <person name="Li B."/>
            <person name="Liu Y."/>
            <person name="Liu Y.-S."/>
            <person name="Lopez J."/>
            <person name="Lozado R.J."/>
            <person name="Lu J."/>
            <person name="Madu R.C."/>
            <person name="Maheshwari M."/>
            <person name="Maheshwari R."/>
            <person name="Malloy K."/>
            <person name="Martinez E."/>
            <person name="Mathew T."/>
            <person name="Mercado I.C."/>
            <person name="Mercado C."/>
            <person name="Meyer B."/>
            <person name="Montgomery K."/>
            <person name="Morgan M.B."/>
            <person name="Munidasa M."/>
            <person name="Nazareth L.V."/>
            <person name="Nelson J."/>
            <person name="Ng B.M."/>
            <person name="Nguyen N.B."/>
            <person name="Nguyen P.Q."/>
            <person name="Nguyen T."/>
            <person name="Obregon M."/>
            <person name="Okwuonu G.O."/>
            <person name="Onwere C.G."/>
            <person name="Orozco G."/>
            <person name="Parra A."/>
            <person name="Patel S."/>
            <person name="Patil S."/>
            <person name="Perez A."/>
            <person name="Perez Y."/>
            <person name="Pham C."/>
            <person name="Primus E.L."/>
            <person name="Pu L.-L."/>
            <person name="Puazo M."/>
            <person name="Qin X."/>
            <person name="Quiroz J.B."/>
            <person name="Reese J."/>
            <person name="Richards S."/>
            <person name="Rives C.M."/>
            <person name="Robberts R."/>
            <person name="Ruiz S.J."/>
            <person name="Ruiz M.J."/>
            <person name="Santibanez J."/>
            <person name="Schneider B.W."/>
            <person name="Sisson I."/>
            <person name="Smith M."/>
            <person name="Sodergren E."/>
            <person name="Song X.-Z."/>
            <person name="Song B.B."/>
            <person name="Summersgill H."/>
            <person name="Thelus R."/>
            <person name="Thornton R.D."/>
            <person name="Trejos Z.Y."/>
            <person name="Usmani K."/>
            <person name="Vattathil S."/>
            <person name="Villasana D."/>
            <person name="Walker D.L."/>
            <person name="Wang S."/>
            <person name="Wang K."/>
            <person name="White C.S."/>
            <person name="Williams A.C."/>
            <person name="Williamson J."/>
            <person name="Wilson K."/>
            <person name="Woghiren I.O."/>
            <person name="Woodworth J.R."/>
            <person name="Worley K.C."/>
            <person name="Wright R.A."/>
            <person name="Wu W."/>
            <person name="Young L."/>
            <person name="Zhang L."/>
            <person name="Zhang J."/>
            <person name="Zhu Y."/>
            <person name="Muzny D.M."/>
            <person name="Weinstock G."/>
            <person name="Gibbs R.A."/>
        </authorList>
    </citation>
    <scope>NUCLEOTIDE SEQUENCE [LARGE SCALE GENOMIC DNA]</scope>
    <source>
        <strain evidence="4">LSR1</strain>
    </source>
</reference>
<name>A0A8R2D4V1_ACYPI</name>
<dbReference type="GeneID" id="107884313"/>
<keyword evidence="4" id="KW-1185">Reference proteome</keyword>
<dbReference type="OrthoDB" id="6609640at2759"/>
<dbReference type="KEGG" id="api:107884313"/>
<feature type="region of interest" description="Disordered" evidence="1">
    <location>
        <begin position="68"/>
        <end position="100"/>
    </location>
</feature>
<evidence type="ECO:0000313" key="4">
    <source>
        <dbReference type="Proteomes" id="UP000007819"/>
    </source>
</evidence>
<keyword evidence="2" id="KW-0472">Membrane</keyword>
<organism evidence="3 4">
    <name type="scientific">Acyrthosiphon pisum</name>
    <name type="common">Pea aphid</name>
    <dbReference type="NCBI Taxonomy" id="7029"/>
    <lineage>
        <taxon>Eukaryota</taxon>
        <taxon>Metazoa</taxon>
        <taxon>Ecdysozoa</taxon>
        <taxon>Arthropoda</taxon>
        <taxon>Hexapoda</taxon>
        <taxon>Insecta</taxon>
        <taxon>Pterygota</taxon>
        <taxon>Neoptera</taxon>
        <taxon>Paraneoptera</taxon>
        <taxon>Hemiptera</taxon>
        <taxon>Sternorrhyncha</taxon>
        <taxon>Aphidomorpha</taxon>
        <taxon>Aphidoidea</taxon>
        <taxon>Aphididae</taxon>
        <taxon>Macrosiphini</taxon>
        <taxon>Acyrthosiphon</taxon>
    </lineage>
</organism>
<keyword evidence="2" id="KW-0812">Transmembrane</keyword>
<sequence length="100" mass="11069">MYNPTALVTHVHTDASSVALSGVLFCLKLYAVIWMLDRLRQFLLGIRFTVLKDCQSLNVHKTTGSTMVRSATGVRDGGSYGARGHVEQSPRGPKRRHQLS</sequence>
<evidence type="ECO:0000313" key="3">
    <source>
        <dbReference type="EnsemblMetazoa" id="XP_016661586.1"/>
    </source>
</evidence>